<organism evidence="2 3">
    <name type="scientific">Eragrostis curvula</name>
    <name type="common">weeping love grass</name>
    <dbReference type="NCBI Taxonomy" id="38414"/>
    <lineage>
        <taxon>Eukaryota</taxon>
        <taxon>Viridiplantae</taxon>
        <taxon>Streptophyta</taxon>
        <taxon>Embryophyta</taxon>
        <taxon>Tracheophyta</taxon>
        <taxon>Spermatophyta</taxon>
        <taxon>Magnoliopsida</taxon>
        <taxon>Liliopsida</taxon>
        <taxon>Poales</taxon>
        <taxon>Poaceae</taxon>
        <taxon>PACMAD clade</taxon>
        <taxon>Chloridoideae</taxon>
        <taxon>Eragrostideae</taxon>
        <taxon>Eragrostidinae</taxon>
        <taxon>Eragrostis</taxon>
    </lineage>
</organism>
<dbReference type="EMBL" id="RWGY01000004">
    <property type="protein sequence ID" value="TVU44388.1"/>
    <property type="molecule type" value="Genomic_DNA"/>
</dbReference>
<feature type="compositionally biased region" description="Basic and acidic residues" evidence="1">
    <location>
        <begin position="268"/>
        <end position="277"/>
    </location>
</feature>
<protein>
    <submittedName>
        <fullName evidence="2">Uncharacterized protein</fullName>
    </submittedName>
</protein>
<feature type="region of interest" description="Disordered" evidence="1">
    <location>
        <begin position="246"/>
        <end position="277"/>
    </location>
</feature>
<feature type="compositionally biased region" description="Polar residues" evidence="1">
    <location>
        <begin position="257"/>
        <end position="267"/>
    </location>
</feature>
<reference evidence="2 3" key="1">
    <citation type="journal article" date="2019" name="Sci. Rep.">
        <title>A high-quality genome of Eragrostis curvula grass provides insights into Poaceae evolution and supports new strategies to enhance forage quality.</title>
        <authorList>
            <person name="Carballo J."/>
            <person name="Santos B.A.C.M."/>
            <person name="Zappacosta D."/>
            <person name="Garbus I."/>
            <person name="Selva J.P."/>
            <person name="Gallo C.A."/>
            <person name="Diaz A."/>
            <person name="Albertini E."/>
            <person name="Caccamo M."/>
            <person name="Echenique V."/>
        </authorList>
    </citation>
    <scope>NUCLEOTIDE SEQUENCE [LARGE SCALE GENOMIC DNA]</scope>
    <source>
        <strain evidence="3">cv. Victoria</strain>
        <tissue evidence="2">Leaf</tissue>
    </source>
</reference>
<dbReference type="PANTHER" id="PTHR36478:SF18">
    <property type="entry name" value="LISH DOMAIN-CONTAINING PROTEIN"/>
    <property type="match status" value="1"/>
</dbReference>
<comment type="caution">
    <text evidence="2">The sequence shown here is derived from an EMBL/GenBank/DDBJ whole genome shotgun (WGS) entry which is preliminary data.</text>
</comment>
<gene>
    <name evidence="2" type="ORF">EJB05_03826</name>
</gene>
<sequence length="277" mass="31628">MTGPIRQAIRSQFPTTAKRVSSPKGGFHQVNLSREIPLPARHEMGMRRRPARRLVSVFLRRRLEVTAVKEAVVFDAAHLEQLMRSRRWDDAEYYLERFLVPVPCDERSPVAHKLFIDIRIIRILAKIAAGGQEGSEVAALFKKPPPSSFGSRLKTFITQMKSDKTRPNLLKIWHKIELEGVDMIMDLVARCPELKGDHVTVPPEMPRLWVAAQHRLRQGPSRCKKKAAGRPPHVLACAFVQKRLLSTQGRKRRKSNNSEQPSENAETSVEKQDRTQL</sequence>
<dbReference type="AlphaFoldDB" id="A0A5J9W8D2"/>
<evidence type="ECO:0000313" key="3">
    <source>
        <dbReference type="Proteomes" id="UP000324897"/>
    </source>
</evidence>
<keyword evidence="3" id="KW-1185">Reference proteome</keyword>
<dbReference type="Gramene" id="TVU44388">
    <property type="protein sequence ID" value="TVU44388"/>
    <property type="gene ID" value="EJB05_03826"/>
</dbReference>
<dbReference type="PANTHER" id="PTHR36478">
    <property type="entry name" value="OS04G0614237 PROTEIN-RELATED"/>
    <property type="match status" value="1"/>
</dbReference>
<proteinExistence type="predicted"/>
<evidence type="ECO:0000313" key="2">
    <source>
        <dbReference type="EMBL" id="TVU44388.1"/>
    </source>
</evidence>
<dbReference type="Proteomes" id="UP000324897">
    <property type="component" value="Chromosome 5"/>
</dbReference>
<name>A0A5J9W8D2_9POAL</name>
<accession>A0A5J9W8D2</accession>
<evidence type="ECO:0000256" key="1">
    <source>
        <dbReference type="SAM" id="MobiDB-lite"/>
    </source>
</evidence>